<dbReference type="PANTHER" id="PTHR47027">
    <property type="entry name" value="REVERSE TRANSCRIPTASE DOMAIN-CONTAINING PROTEIN"/>
    <property type="match status" value="1"/>
</dbReference>
<reference evidence="3" key="1">
    <citation type="journal article" date="2015" name="Nat. Genet.">
        <title>The genome and transcriptome of the zoonotic hookworm Ancylostoma ceylanicum identify infection-specific gene families.</title>
        <authorList>
            <person name="Schwarz E.M."/>
            <person name="Hu Y."/>
            <person name="Antoshechkin I."/>
            <person name="Miller M.M."/>
            <person name="Sternberg P.W."/>
            <person name="Aroian R.V."/>
        </authorList>
    </citation>
    <scope>NUCLEOTIDE SEQUENCE</scope>
    <source>
        <strain evidence="3">HY135</strain>
    </source>
</reference>
<name>A0A016USX3_9BILA</name>
<dbReference type="PANTHER" id="PTHR47027:SF25">
    <property type="entry name" value="REVERSE TRANSCRIPTASE DOMAIN-CONTAINING PROTEIN"/>
    <property type="match status" value="1"/>
</dbReference>
<sequence length="340" mass="38711">MYGIPQSFVDVFRSLYHNSCCCLKTNTGHTGFFEITTGVRQRCILSPVLFNIALDFVMRKAIKPGEAGISWDGHGRLTDLDYVDEIALLAESDRRLQEATSRLNQEATKIGLRMSAEKSKVMKIGIEHTPINISVGTTQLEKVTKFTYLGSTVSYDVDIDIRTRIAKAAAVIRRLQPLWATTSISNNIKLRLYLSIVVTTAIYANETWKMCASTITMINGFHLGCMRRIMKIRYVGHVTNEEVLRRSSTTSLHVIIAQCRLRLAGHILRMPQQRIPHGAVSWIPPNGKRPRGRPRNTWGRTFANDLKLMNISREEGEVLAQDRQRWREFVARCAQQHRKN</sequence>
<dbReference type="Proteomes" id="UP000024635">
    <property type="component" value="Unassembled WGS sequence"/>
</dbReference>
<comment type="caution">
    <text evidence="2">The sequence shown here is derived from an EMBL/GenBank/DDBJ whole genome shotgun (WGS) entry which is preliminary data.</text>
</comment>
<proteinExistence type="predicted"/>
<protein>
    <recommendedName>
        <fullName evidence="1">Reverse transcriptase domain-containing protein</fullName>
    </recommendedName>
</protein>
<dbReference type="Pfam" id="PF00078">
    <property type="entry name" value="RVT_1"/>
    <property type="match status" value="1"/>
</dbReference>
<accession>A0A016USX3</accession>
<keyword evidence="3" id="KW-1185">Reference proteome</keyword>
<evidence type="ECO:0000313" key="2">
    <source>
        <dbReference type="EMBL" id="EYC18021.1"/>
    </source>
</evidence>
<dbReference type="PROSITE" id="PS50878">
    <property type="entry name" value="RT_POL"/>
    <property type="match status" value="1"/>
</dbReference>
<dbReference type="EMBL" id="JARK01001364">
    <property type="protein sequence ID" value="EYC18021.1"/>
    <property type="molecule type" value="Genomic_DNA"/>
</dbReference>
<evidence type="ECO:0000313" key="3">
    <source>
        <dbReference type="Proteomes" id="UP000024635"/>
    </source>
</evidence>
<dbReference type="AlphaFoldDB" id="A0A016USX3"/>
<evidence type="ECO:0000259" key="1">
    <source>
        <dbReference type="PROSITE" id="PS50878"/>
    </source>
</evidence>
<organism evidence="2 3">
    <name type="scientific">Ancylostoma ceylanicum</name>
    <dbReference type="NCBI Taxonomy" id="53326"/>
    <lineage>
        <taxon>Eukaryota</taxon>
        <taxon>Metazoa</taxon>
        <taxon>Ecdysozoa</taxon>
        <taxon>Nematoda</taxon>
        <taxon>Chromadorea</taxon>
        <taxon>Rhabditida</taxon>
        <taxon>Rhabditina</taxon>
        <taxon>Rhabditomorpha</taxon>
        <taxon>Strongyloidea</taxon>
        <taxon>Ancylostomatidae</taxon>
        <taxon>Ancylostomatinae</taxon>
        <taxon>Ancylostoma</taxon>
    </lineage>
</organism>
<dbReference type="InterPro" id="IPR000477">
    <property type="entry name" value="RT_dom"/>
</dbReference>
<feature type="domain" description="Reverse transcriptase" evidence="1">
    <location>
        <begin position="1"/>
        <end position="153"/>
    </location>
</feature>
<dbReference type="OrthoDB" id="10059070at2759"/>
<dbReference type="STRING" id="53326.A0A016USX3"/>
<gene>
    <name evidence="2" type="primary">Acey_s0028.g1636</name>
    <name evidence="2" type="ORF">Y032_0028g1636</name>
</gene>